<feature type="compositionally biased region" description="Basic and acidic residues" evidence="4">
    <location>
        <begin position="200"/>
        <end position="217"/>
    </location>
</feature>
<dbReference type="AlphaFoldDB" id="A0A5J9SNR8"/>
<evidence type="ECO:0000256" key="1">
    <source>
        <dbReference type="ARBA" id="ARBA00008403"/>
    </source>
</evidence>
<evidence type="ECO:0000256" key="3">
    <source>
        <dbReference type="RuleBase" id="RU003995"/>
    </source>
</evidence>
<name>A0A5J9SNR8_9POAL</name>
<reference evidence="5 6" key="1">
    <citation type="journal article" date="2019" name="Sci. Rep.">
        <title>A high-quality genome of Eragrostis curvula grass provides insights into Poaceae evolution and supports new strategies to enhance forage quality.</title>
        <authorList>
            <person name="Carballo J."/>
            <person name="Santos B.A.C.M."/>
            <person name="Zappacosta D."/>
            <person name="Garbus I."/>
            <person name="Selva J.P."/>
            <person name="Gallo C.A."/>
            <person name="Diaz A."/>
            <person name="Albertini E."/>
            <person name="Caccamo M."/>
            <person name="Echenique V."/>
        </authorList>
    </citation>
    <scope>NUCLEOTIDE SEQUENCE [LARGE SCALE GENOMIC DNA]</scope>
    <source>
        <strain evidence="6">cv. Victoria</strain>
        <tissue evidence="5">Leaf</tissue>
    </source>
</reference>
<dbReference type="GO" id="GO:0009631">
    <property type="term" value="P:cold acclimation"/>
    <property type="evidence" value="ECO:0007669"/>
    <property type="project" value="TreeGrafter"/>
</dbReference>
<evidence type="ECO:0000313" key="6">
    <source>
        <dbReference type="Proteomes" id="UP000324897"/>
    </source>
</evidence>
<feature type="region of interest" description="Disordered" evidence="4">
    <location>
        <begin position="1"/>
        <end position="113"/>
    </location>
</feature>
<keyword evidence="6" id="KW-1185">Reference proteome</keyword>
<gene>
    <name evidence="5" type="ORF">EJB05_53949</name>
</gene>
<sequence>MAHQQPHGHATTGVDAYGNPVAPVHGVGHAPAVTGGAPVAGTGAQVQPVAEQRSRGILHRSSSSSSSSSSEDDGMGGRRKKGIKEKIKEKLPGGRKGNLQQTPATTGAGAYGQQGATGVTGGAYGQQGHAGTYGQPHTGVTGTYGQPHAGVTDTYGQHGHTGTTGTYGQPHAGTTGTYGQPTHAGVTGPVGTHGTTAATGEKKGLMDKIKDKLPGHH</sequence>
<dbReference type="PROSITE" id="PS00823">
    <property type="entry name" value="DEHYDRIN_2"/>
    <property type="match status" value="1"/>
</dbReference>
<protein>
    <recommendedName>
        <fullName evidence="7">Dehydrin</fullName>
    </recommendedName>
</protein>
<feature type="region of interest" description="Disordered" evidence="4">
    <location>
        <begin position="127"/>
        <end position="217"/>
    </location>
</feature>
<feature type="compositionally biased region" description="Low complexity" evidence="4">
    <location>
        <begin position="181"/>
        <end position="199"/>
    </location>
</feature>
<comment type="similarity">
    <text evidence="1 3">Belongs to the plant dehydrin family.</text>
</comment>
<dbReference type="PROSITE" id="PS00315">
    <property type="entry name" value="DEHYDRIN_1"/>
    <property type="match status" value="1"/>
</dbReference>
<organism evidence="5 6">
    <name type="scientific">Eragrostis curvula</name>
    <name type="common">weeping love grass</name>
    <dbReference type="NCBI Taxonomy" id="38414"/>
    <lineage>
        <taxon>Eukaryota</taxon>
        <taxon>Viridiplantae</taxon>
        <taxon>Streptophyta</taxon>
        <taxon>Embryophyta</taxon>
        <taxon>Tracheophyta</taxon>
        <taxon>Spermatophyta</taxon>
        <taxon>Magnoliopsida</taxon>
        <taxon>Liliopsida</taxon>
        <taxon>Poales</taxon>
        <taxon>Poaceae</taxon>
        <taxon>PACMAD clade</taxon>
        <taxon>Chloridoideae</taxon>
        <taxon>Eragrostideae</taxon>
        <taxon>Eragrostidinae</taxon>
        <taxon>Eragrostis</taxon>
    </lineage>
</organism>
<comment type="caution">
    <text evidence="5">The sequence shown here is derived from an EMBL/GenBank/DDBJ whole genome shotgun (WGS) entry which is preliminary data.</text>
</comment>
<dbReference type="Proteomes" id="UP000324897">
    <property type="component" value="Unassembled WGS sequence"/>
</dbReference>
<dbReference type="PANTHER" id="PTHR33346:SF57">
    <property type="entry name" value="DEHYDRIN RAB16B"/>
    <property type="match status" value="1"/>
</dbReference>
<dbReference type="InterPro" id="IPR000167">
    <property type="entry name" value="Dehydrin"/>
</dbReference>
<feature type="non-terminal residue" evidence="5">
    <location>
        <position position="1"/>
    </location>
</feature>
<feature type="compositionally biased region" description="Low complexity" evidence="4">
    <location>
        <begin position="24"/>
        <end position="47"/>
    </location>
</feature>
<dbReference type="EMBL" id="RWGY01000566">
    <property type="protein sequence ID" value="TVU00614.1"/>
    <property type="molecule type" value="Genomic_DNA"/>
</dbReference>
<dbReference type="Gramene" id="TVU00614">
    <property type="protein sequence ID" value="TVU00614"/>
    <property type="gene ID" value="EJB05_53949"/>
</dbReference>
<evidence type="ECO:0000256" key="4">
    <source>
        <dbReference type="SAM" id="MobiDB-lite"/>
    </source>
</evidence>
<proteinExistence type="inferred from homology"/>
<dbReference type="PANTHER" id="PTHR33346">
    <property type="entry name" value="DEHYDRIN XERO 2-RELATED"/>
    <property type="match status" value="1"/>
</dbReference>
<evidence type="ECO:0000313" key="5">
    <source>
        <dbReference type="EMBL" id="TVU00614.1"/>
    </source>
</evidence>
<dbReference type="InterPro" id="IPR030513">
    <property type="entry name" value="Dehydrin_CS"/>
</dbReference>
<dbReference type="GO" id="GO:0009414">
    <property type="term" value="P:response to water deprivation"/>
    <property type="evidence" value="ECO:0007669"/>
    <property type="project" value="TreeGrafter"/>
</dbReference>
<feature type="compositionally biased region" description="Low complexity" evidence="4">
    <location>
        <begin position="154"/>
        <end position="169"/>
    </location>
</feature>
<evidence type="ECO:0008006" key="7">
    <source>
        <dbReference type="Google" id="ProtNLM"/>
    </source>
</evidence>
<feature type="compositionally biased region" description="Low complexity" evidence="4">
    <location>
        <begin position="100"/>
        <end position="113"/>
    </location>
</feature>
<dbReference type="GO" id="GO:0009737">
    <property type="term" value="P:response to abscisic acid"/>
    <property type="evidence" value="ECO:0007669"/>
    <property type="project" value="TreeGrafter"/>
</dbReference>
<evidence type="ECO:0000256" key="2">
    <source>
        <dbReference type="ARBA" id="ARBA00023016"/>
    </source>
</evidence>
<keyword evidence="2" id="KW-0346">Stress response</keyword>
<accession>A0A5J9SNR8</accession>
<dbReference type="Pfam" id="PF00257">
    <property type="entry name" value="Dehydrin"/>
    <property type="match status" value="2"/>
</dbReference>
<dbReference type="GO" id="GO:0005829">
    <property type="term" value="C:cytosol"/>
    <property type="evidence" value="ECO:0007669"/>
    <property type="project" value="TreeGrafter"/>
</dbReference>